<evidence type="ECO:0008006" key="9">
    <source>
        <dbReference type="Google" id="ProtNLM"/>
    </source>
</evidence>
<dbReference type="PRINTS" id="PR00420">
    <property type="entry name" value="RNGMNOXGNASE"/>
</dbReference>
<keyword evidence="4" id="KW-0812">Transmembrane</keyword>
<dbReference type="InterPro" id="IPR002938">
    <property type="entry name" value="FAD-bd"/>
</dbReference>
<keyword evidence="1" id="KW-0560">Oxidoreductase</keyword>
<comment type="similarity">
    <text evidence="3">Belongs to the 3-hydroxybenzoate 6-hydroxylase family.</text>
</comment>
<dbReference type="InterPro" id="IPR036188">
    <property type="entry name" value="FAD/NAD-bd_sf"/>
</dbReference>
<dbReference type="Proteomes" id="UP001279734">
    <property type="component" value="Unassembled WGS sequence"/>
</dbReference>
<keyword evidence="2" id="KW-0503">Monooxygenase</keyword>
<dbReference type="InterPro" id="IPR044560">
    <property type="entry name" value="MOase"/>
</dbReference>
<dbReference type="SUPFAM" id="SSF51905">
    <property type="entry name" value="FAD/NAD(P)-binding domain"/>
    <property type="match status" value="2"/>
</dbReference>
<keyword evidence="4" id="KW-0472">Membrane</keyword>
<proteinExistence type="inferred from homology"/>
<feature type="transmembrane region" description="Helical" evidence="4">
    <location>
        <begin position="128"/>
        <end position="151"/>
    </location>
</feature>
<dbReference type="PANTHER" id="PTHR45934:SF20">
    <property type="entry name" value="MONOOXYGENASE 2-RELATED"/>
    <property type="match status" value="1"/>
</dbReference>
<gene>
    <name evidence="7" type="ORF">Nepgr_004778</name>
</gene>
<dbReference type="GO" id="GO:0071949">
    <property type="term" value="F:FAD binding"/>
    <property type="evidence" value="ECO:0007669"/>
    <property type="project" value="InterPro"/>
</dbReference>
<evidence type="ECO:0000313" key="7">
    <source>
        <dbReference type="EMBL" id="GMH02939.1"/>
    </source>
</evidence>
<keyword evidence="4" id="KW-1133">Transmembrane helix</keyword>
<evidence type="ECO:0000256" key="4">
    <source>
        <dbReference type="SAM" id="Phobius"/>
    </source>
</evidence>
<feature type="transmembrane region" description="Helical" evidence="4">
    <location>
        <begin position="7"/>
        <end position="27"/>
    </location>
</feature>
<evidence type="ECO:0000256" key="2">
    <source>
        <dbReference type="ARBA" id="ARBA00023033"/>
    </source>
</evidence>
<dbReference type="EMBL" id="BSYO01000004">
    <property type="protein sequence ID" value="GMH02939.1"/>
    <property type="molecule type" value="Genomic_DNA"/>
</dbReference>
<evidence type="ECO:0000259" key="6">
    <source>
        <dbReference type="Pfam" id="PF01494"/>
    </source>
</evidence>
<reference evidence="7" key="1">
    <citation type="submission" date="2023-05" db="EMBL/GenBank/DDBJ databases">
        <title>Nepenthes gracilis genome sequencing.</title>
        <authorList>
            <person name="Fukushima K."/>
        </authorList>
    </citation>
    <scope>NUCLEOTIDE SEQUENCE</scope>
    <source>
        <strain evidence="7">SING2019-196</strain>
    </source>
</reference>
<dbReference type="AlphaFoldDB" id="A0AAD3XFJ3"/>
<evidence type="ECO:0000259" key="5">
    <source>
        <dbReference type="Pfam" id="PF01266"/>
    </source>
</evidence>
<dbReference type="InterPro" id="IPR006076">
    <property type="entry name" value="FAD-dep_OxRdtase"/>
</dbReference>
<feature type="domain" description="FAD dependent oxidoreductase" evidence="5">
    <location>
        <begin position="6"/>
        <end position="57"/>
    </location>
</feature>
<evidence type="ECO:0000313" key="8">
    <source>
        <dbReference type="Proteomes" id="UP001279734"/>
    </source>
</evidence>
<dbReference type="Pfam" id="PF01266">
    <property type="entry name" value="DAO"/>
    <property type="match status" value="2"/>
</dbReference>
<dbReference type="GO" id="GO:0004497">
    <property type="term" value="F:monooxygenase activity"/>
    <property type="evidence" value="ECO:0007669"/>
    <property type="project" value="UniProtKB-KW"/>
</dbReference>
<protein>
    <recommendedName>
        <fullName evidence="9">FAD-binding domain-containing protein</fullName>
    </recommendedName>
</protein>
<evidence type="ECO:0000256" key="3">
    <source>
        <dbReference type="ARBA" id="ARBA00024018"/>
    </source>
</evidence>
<dbReference type="PANTHER" id="PTHR45934">
    <property type="entry name" value="FAD/NAD(P)-BINDING OXIDOREDUCTASE FAMILY PROTEIN"/>
    <property type="match status" value="1"/>
</dbReference>
<comment type="caution">
    <text evidence="7">The sequence shown here is derived from an EMBL/GenBank/DDBJ whole genome shotgun (WGS) entry which is preliminary data.</text>
</comment>
<sequence>MESKEDIVIVGAGIAGLATALGLHRLGLRSLVIESSPCLRATGAAFTTWTNAWRALDALGIGDSLRRQHLRLDGISKLIEDKFPAKEERLLGFKSPTFVERSTIRGFAVFEGSHELEPKIQQFMGNGVIYGFIPCDEIYVYWFFAFSSALAKCTRRMESKEDIVIVGAGIAGLATALGLHRLGLRSLVIESSPCLRATGAAFTTWTNAWRALDALGIGDSLRRQHLRLDGIDVISSVTGFLTAEDKFPAKEESGGHELRCLKRKVLLETLANELPNDAIKFSSKVVFIEDLDCQKLLHLADGSILKAKVFEGSHELEPKIQQFMGNGVIYGFIPCDEIYVYWFFAFSSSGKDIVMEEDPMKMKQFVLSYMEKIPGKLKNIIEKTKLNDIICTPQRSRAPWEILLGNISKGTVCVAGDAFHPMTPDLGQGACSALEDAVILARCLADGLTKMSTGKIKSEFDYERIKINLKKYAKERRWRGFDLVITTYIVGAIHQSDRKVVSFLRDKILTKLWGNFLLRKADFQCGQLLNI</sequence>
<accession>A0AAD3XFJ3</accession>
<feature type="domain" description="FAD dependent oxidoreductase" evidence="5">
    <location>
        <begin position="162"/>
        <end position="213"/>
    </location>
</feature>
<organism evidence="7 8">
    <name type="scientific">Nepenthes gracilis</name>
    <name type="common">Slender pitcher plant</name>
    <dbReference type="NCBI Taxonomy" id="150966"/>
    <lineage>
        <taxon>Eukaryota</taxon>
        <taxon>Viridiplantae</taxon>
        <taxon>Streptophyta</taxon>
        <taxon>Embryophyta</taxon>
        <taxon>Tracheophyta</taxon>
        <taxon>Spermatophyta</taxon>
        <taxon>Magnoliopsida</taxon>
        <taxon>eudicotyledons</taxon>
        <taxon>Gunneridae</taxon>
        <taxon>Pentapetalae</taxon>
        <taxon>Caryophyllales</taxon>
        <taxon>Nepenthaceae</taxon>
        <taxon>Nepenthes</taxon>
    </lineage>
</organism>
<feature type="transmembrane region" description="Helical" evidence="4">
    <location>
        <begin position="163"/>
        <end position="184"/>
    </location>
</feature>
<keyword evidence="8" id="KW-1185">Reference proteome</keyword>
<dbReference type="Pfam" id="PF01494">
    <property type="entry name" value="FAD_binding_3"/>
    <property type="match status" value="1"/>
</dbReference>
<name>A0AAD3XFJ3_NEPGR</name>
<feature type="domain" description="FAD-binding" evidence="6">
    <location>
        <begin position="406"/>
        <end position="449"/>
    </location>
</feature>
<evidence type="ECO:0000256" key="1">
    <source>
        <dbReference type="ARBA" id="ARBA00023002"/>
    </source>
</evidence>
<dbReference type="Gene3D" id="3.50.50.60">
    <property type="entry name" value="FAD/NAD(P)-binding domain"/>
    <property type="match status" value="3"/>
</dbReference>